<dbReference type="eggNOG" id="COG1011">
    <property type="taxonomic scope" value="Bacteria"/>
</dbReference>
<name>A0A1G6C5N5_9STRE</name>
<gene>
    <name evidence="1" type="ORF">SAMN02910293_01412</name>
</gene>
<dbReference type="RefSeq" id="WP_074486169.1">
    <property type="nucleotide sequence ID" value="NZ_FMXP01000018.1"/>
</dbReference>
<dbReference type="InterPro" id="IPR011951">
    <property type="entry name" value="HAD-SF_hydro_IA_YjjG/PynA"/>
</dbReference>
<dbReference type="InterPro" id="IPR023214">
    <property type="entry name" value="HAD_sf"/>
</dbReference>
<dbReference type="GO" id="GO:0008253">
    <property type="term" value="F:5'-nucleotidase activity"/>
    <property type="evidence" value="ECO:0007669"/>
    <property type="project" value="InterPro"/>
</dbReference>
<keyword evidence="1" id="KW-0378">Hydrolase</keyword>
<dbReference type="PANTHER" id="PTHR47478">
    <property type="match status" value="1"/>
</dbReference>
<dbReference type="InterPro" id="IPR036412">
    <property type="entry name" value="HAD-like_sf"/>
</dbReference>
<dbReference type="AlphaFoldDB" id="A0A1G6C5N5"/>
<dbReference type="NCBIfam" id="TIGR02254">
    <property type="entry name" value="YjjG_YfnB"/>
    <property type="match status" value="1"/>
</dbReference>
<accession>A0A1G6C5N5</accession>
<dbReference type="Gene3D" id="1.10.150.240">
    <property type="entry name" value="Putative phosphatase, domain 2"/>
    <property type="match status" value="1"/>
</dbReference>
<dbReference type="Proteomes" id="UP000182508">
    <property type="component" value="Unassembled WGS sequence"/>
</dbReference>
<evidence type="ECO:0000313" key="1">
    <source>
        <dbReference type="EMBL" id="SDB28215.1"/>
    </source>
</evidence>
<sequence length="229" mass="25900">MSYKFLLFDLDHTLLDFDAAEDVALTELLLEARVSDVQDYKDFYIPMNKALWDDLTLKKITKDELINTRFSRLFAHFGHDVDGKAFALRYQEFLSQQGQTFSGARELLTDLNGEGYRLLAATNGVQFIQEGRLLASDIDGLFEQVFISGATGFQKPDKAFFDWIASDVDSFNHSRALMIGDSLLADIQGGNNAGIDTAWYNPDKKENSSSAIPTYTVKDYEELQYLLDN</sequence>
<dbReference type="EMBL" id="FMXP01000018">
    <property type="protein sequence ID" value="SDB28215.1"/>
    <property type="molecule type" value="Genomic_DNA"/>
</dbReference>
<dbReference type="InterPro" id="IPR052550">
    <property type="entry name" value="Pyrimidine_5'-ntase_YjjG"/>
</dbReference>
<dbReference type="SFLD" id="SFLDG01129">
    <property type="entry name" value="C1.5:_HAD__Beta-PGM__Phosphata"/>
    <property type="match status" value="1"/>
</dbReference>
<organism evidence="1 2">
    <name type="scientific">Streptococcus henryi</name>
    <dbReference type="NCBI Taxonomy" id="439219"/>
    <lineage>
        <taxon>Bacteria</taxon>
        <taxon>Bacillati</taxon>
        <taxon>Bacillota</taxon>
        <taxon>Bacilli</taxon>
        <taxon>Lactobacillales</taxon>
        <taxon>Streptococcaceae</taxon>
        <taxon>Streptococcus</taxon>
    </lineage>
</organism>
<dbReference type="InterPro" id="IPR023198">
    <property type="entry name" value="PGP-like_dom2"/>
</dbReference>
<reference evidence="1 2" key="1">
    <citation type="submission" date="2016-10" db="EMBL/GenBank/DDBJ databases">
        <authorList>
            <person name="de Groot N.N."/>
        </authorList>
    </citation>
    <scope>NUCLEOTIDE SEQUENCE [LARGE SCALE GENOMIC DNA]</scope>
    <source>
        <strain evidence="1 2">A-4</strain>
    </source>
</reference>
<keyword evidence="2" id="KW-1185">Reference proteome</keyword>
<evidence type="ECO:0000313" key="2">
    <source>
        <dbReference type="Proteomes" id="UP000182508"/>
    </source>
</evidence>
<dbReference type="SFLD" id="SFLDS00003">
    <property type="entry name" value="Haloacid_Dehalogenase"/>
    <property type="match status" value="1"/>
</dbReference>
<dbReference type="PANTHER" id="PTHR47478:SF1">
    <property type="entry name" value="PYRIMIDINE 5'-NUCLEOTIDASE YJJG"/>
    <property type="match status" value="1"/>
</dbReference>
<dbReference type="STRING" id="439219.SAMN02910293_01412"/>
<protein>
    <submittedName>
        <fullName evidence="1">Putative hydrolase of the HAD superfamily</fullName>
    </submittedName>
</protein>
<dbReference type="InterPro" id="IPR006439">
    <property type="entry name" value="HAD-SF_hydro_IA"/>
</dbReference>
<dbReference type="InterPro" id="IPR041492">
    <property type="entry name" value="HAD_2"/>
</dbReference>
<proteinExistence type="predicted"/>
<dbReference type="NCBIfam" id="TIGR01549">
    <property type="entry name" value="HAD-SF-IA-v1"/>
    <property type="match status" value="1"/>
</dbReference>
<dbReference type="Pfam" id="PF13419">
    <property type="entry name" value="HAD_2"/>
    <property type="match status" value="1"/>
</dbReference>
<dbReference type="Gene3D" id="3.40.50.1000">
    <property type="entry name" value="HAD superfamily/HAD-like"/>
    <property type="match status" value="1"/>
</dbReference>
<dbReference type="SUPFAM" id="SSF56784">
    <property type="entry name" value="HAD-like"/>
    <property type="match status" value="1"/>
</dbReference>